<evidence type="ECO:0000259" key="9">
    <source>
        <dbReference type="Pfam" id="PF11967"/>
    </source>
</evidence>
<feature type="domain" description="DNA replication/recombination mediator RecO N-terminal" evidence="9">
    <location>
        <begin position="1"/>
        <end position="79"/>
    </location>
</feature>
<dbReference type="PANTHER" id="PTHR33991:SF1">
    <property type="entry name" value="DNA REPAIR PROTEIN RECO"/>
    <property type="match status" value="1"/>
</dbReference>
<organism evidence="10 11">
    <name type="scientific">Phytoactinopolyspora alkaliphila</name>
    <dbReference type="NCBI Taxonomy" id="1783498"/>
    <lineage>
        <taxon>Bacteria</taxon>
        <taxon>Bacillati</taxon>
        <taxon>Actinomycetota</taxon>
        <taxon>Actinomycetes</taxon>
        <taxon>Jiangellales</taxon>
        <taxon>Jiangellaceae</taxon>
        <taxon>Phytoactinopolyspora</taxon>
    </lineage>
</organism>
<dbReference type="InterPro" id="IPR037278">
    <property type="entry name" value="ARFGAP/RecO"/>
</dbReference>
<evidence type="ECO:0000256" key="6">
    <source>
        <dbReference type="ARBA" id="ARBA00023204"/>
    </source>
</evidence>
<proteinExistence type="inferred from homology"/>
<accession>A0A6N9YTX0</accession>
<evidence type="ECO:0000313" key="10">
    <source>
        <dbReference type="EMBL" id="NED98414.1"/>
    </source>
</evidence>
<dbReference type="GO" id="GO:0006302">
    <property type="term" value="P:double-strand break repair"/>
    <property type="evidence" value="ECO:0007669"/>
    <property type="project" value="TreeGrafter"/>
</dbReference>
<name>A0A6N9YTX0_9ACTN</name>
<dbReference type="Gene3D" id="2.40.50.140">
    <property type="entry name" value="Nucleic acid-binding proteins"/>
    <property type="match status" value="1"/>
</dbReference>
<dbReference type="Proteomes" id="UP000469185">
    <property type="component" value="Unassembled WGS sequence"/>
</dbReference>
<dbReference type="RefSeq" id="WP_163821209.1">
    <property type="nucleotide sequence ID" value="NZ_JAAGOB010000020.1"/>
</dbReference>
<dbReference type="SUPFAM" id="SSF50249">
    <property type="entry name" value="Nucleic acid-binding proteins"/>
    <property type="match status" value="1"/>
</dbReference>
<dbReference type="GO" id="GO:0006310">
    <property type="term" value="P:DNA recombination"/>
    <property type="evidence" value="ECO:0007669"/>
    <property type="project" value="UniProtKB-UniRule"/>
</dbReference>
<evidence type="ECO:0000256" key="8">
    <source>
        <dbReference type="HAMAP-Rule" id="MF_00201"/>
    </source>
</evidence>
<dbReference type="InterPro" id="IPR003717">
    <property type="entry name" value="RecO"/>
</dbReference>
<dbReference type="Pfam" id="PF02565">
    <property type="entry name" value="RecO_C"/>
    <property type="match status" value="1"/>
</dbReference>
<evidence type="ECO:0000256" key="4">
    <source>
        <dbReference type="ARBA" id="ARBA00022763"/>
    </source>
</evidence>
<dbReference type="NCBIfam" id="TIGR00613">
    <property type="entry name" value="reco"/>
    <property type="match status" value="1"/>
</dbReference>
<keyword evidence="5 8" id="KW-0233">DNA recombination</keyword>
<comment type="function">
    <text evidence="1 8">Involved in DNA repair and RecF pathway recombination.</text>
</comment>
<evidence type="ECO:0000256" key="7">
    <source>
        <dbReference type="ARBA" id="ARBA00033409"/>
    </source>
</evidence>
<dbReference type="SUPFAM" id="SSF57863">
    <property type="entry name" value="ArfGap/RecO-like zinc finger"/>
    <property type="match status" value="1"/>
</dbReference>
<comment type="similarity">
    <text evidence="2 8">Belongs to the RecO family.</text>
</comment>
<reference evidence="10 11" key="1">
    <citation type="submission" date="2020-02" db="EMBL/GenBank/DDBJ databases">
        <authorList>
            <person name="Li X.-J."/>
            <person name="Feng X.-M."/>
        </authorList>
    </citation>
    <scope>NUCLEOTIDE SEQUENCE [LARGE SCALE GENOMIC DNA]</scope>
    <source>
        <strain evidence="10 11">CGMCC 4.7225</strain>
    </source>
</reference>
<comment type="caution">
    <text evidence="10">The sequence shown here is derived from an EMBL/GenBank/DDBJ whole genome shotgun (WGS) entry which is preliminary data.</text>
</comment>
<dbReference type="InterPro" id="IPR012340">
    <property type="entry name" value="NA-bd_OB-fold"/>
</dbReference>
<protein>
    <recommendedName>
        <fullName evidence="3 8">DNA repair protein RecO</fullName>
    </recommendedName>
    <alternativeName>
        <fullName evidence="7 8">Recombination protein O</fullName>
    </alternativeName>
</protein>
<dbReference type="InterPro" id="IPR042242">
    <property type="entry name" value="RecO_C"/>
</dbReference>
<dbReference type="PANTHER" id="PTHR33991">
    <property type="entry name" value="DNA REPAIR PROTEIN RECO"/>
    <property type="match status" value="1"/>
</dbReference>
<dbReference type="Pfam" id="PF11967">
    <property type="entry name" value="RecO_N"/>
    <property type="match status" value="1"/>
</dbReference>
<dbReference type="Gene3D" id="1.20.1440.120">
    <property type="entry name" value="Recombination protein O, C-terminal domain"/>
    <property type="match status" value="1"/>
</dbReference>
<sequence>MSLYRDEAVVLRTQKLGEADRIVTLLTRGHGRIRAVAKGVRRTTSRFGARLEPFMHIDVQLATGRSLDIVTQVETVAPFGTKICADYARYTSATAILETAERLSAEEREPALQHYLLLVGALRALAGGAHDPGLVLDAFLLRGLAIAGFAPSFTDCARCSTQGPHRLFSVHSGGMVCGACRPAGTVAPSADTLALLSALLTGDWAVADQSEEQARREASGITAAFLQWHLERGLRSLPLVERVYRERQVIGDDEPVAHL</sequence>
<evidence type="ECO:0000256" key="1">
    <source>
        <dbReference type="ARBA" id="ARBA00003065"/>
    </source>
</evidence>
<keyword evidence="11" id="KW-1185">Reference proteome</keyword>
<dbReference type="HAMAP" id="MF_00201">
    <property type="entry name" value="RecO"/>
    <property type="match status" value="1"/>
</dbReference>
<dbReference type="InterPro" id="IPR022572">
    <property type="entry name" value="DNA_rep/recomb_RecO_N"/>
</dbReference>
<gene>
    <name evidence="8 10" type="primary">recO</name>
    <name evidence="10" type="ORF">G1H11_24235</name>
</gene>
<dbReference type="GO" id="GO:0043590">
    <property type="term" value="C:bacterial nucleoid"/>
    <property type="evidence" value="ECO:0007669"/>
    <property type="project" value="TreeGrafter"/>
</dbReference>
<keyword evidence="6 8" id="KW-0234">DNA repair</keyword>
<evidence type="ECO:0000256" key="2">
    <source>
        <dbReference type="ARBA" id="ARBA00007452"/>
    </source>
</evidence>
<evidence type="ECO:0000256" key="3">
    <source>
        <dbReference type="ARBA" id="ARBA00021310"/>
    </source>
</evidence>
<evidence type="ECO:0000313" key="11">
    <source>
        <dbReference type="Proteomes" id="UP000469185"/>
    </source>
</evidence>
<evidence type="ECO:0000256" key="5">
    <source>
        <dbReference type="ARBA" id="ARBA00023172"/>
    </source>
</evidence>
<keyword evidence="4 8" id="KW-0227">DNA damage</keyword>
<dbReference type="AlphaFoldDB" id="A0A6N9YTX0"/>
<dbReference type="EMBL" id="JAAGOB010000020">
    <property type="protein sequence ID" value="NED98414.1"/>
    <property type="molecule type" value="Genomic_DNA"/>
</dbReference>